<dbReference type="Proteomes" id="UP000287853">
    <property type="component" value="Unassembled WGS sequence"/>
</dbReference>
<sequence>MKNNMLTRPIIQSVLTLALPSLLLYLIVGNPEATIWSSFGIIVMGVLQTIQWIIAMTLALLVCLAFLFAIFFGAVALFDRNTSAKMYGNLKMLLLSGFPLSTGQCCSSTCAQSAQKEQNF</sequence>
<reference evidence="2 3" key="1">
    <citation type="submission" date="2017-01" db="EMBL/GenBank/DDBJ databases">
        <title>The cable genome- insights into the physiology and evolution of filamentous bacteria capable of sulfide oxidation via long distance electron transfer.</title>
        <authorList>
            <person name="Schreiber L."/>
            <person name="Bjerg J.T."/>
            <person name="Boggild A."/>
            <person name="Van De Vossenberg J."/>
            <person name="Meysman F."/>
            <person name="Nielsen L.P."/>
            <person name="Schramm A."/>
            <person name="Kjeldsen K.U."/>
        </authorList>
    </citation>
    <scope>NUCLEOTIDE SEQUENCE [LARGE SCALE GENOMIC DNA]</scope>
    <source>
        <strain evidence="2">MCF</strain>
    </source>
</reference>
<organism evidence="2 3">
    <name type="scientific">Candidatus Electrothrix aarhusensis</name>
    <dbReference type="NCBI Taxonomy" id="1859131"/>
    <lineage>
        <taxon>Bacteria</taxon>
        <taxon>Pseudomonadati</taxon>
        <taxon>Thermodesulfobacteriota</taxon>
        <taxon>Desulfobulbia</taxon>
        <taxon>Desulfobulbales</taxon>
        <taxon>Desulfobulbaceae</taxon>
        <taxon>Candidatus Electrothrix</taxon>
    </lineage>
</organism>
<evidence type="ECO:0000256" key="1">
    <source>
        <dbReference type="SAM" id="Phobius"/>
    </source>
</evidence>
<keyword evidence="3" id="KW-1185">Reference proteome</keyword>
<dbReference type="AlphaFoldDB" id="A0A444IXW3"/>
<keyword evidence="1" id="KW-1133">Transmembrane helix</keyword>
<protein>
    <submittedName>
        <fullName evidence="2">Uncharacterized protein</fullName>
    </submittedName>
</protein>
<evidence type="ECO:0000313" key="3">
    <source>
        <dbReference type="Proteomes" id="UP000287853"/>
    </source>
</evidence>
<evidence type="ECO:0000313" key="2">
    <source>
        <dbReference type="EMBL" id="RWX45717.1"/>
    </source>
</evidence>
<comment type="caution">
    <text evidence="2">The sequence shown here is derived from an EMBL/GenBank/DDBJ whole genome shotgun (WGS) entry which is preliminary data.</text>
</comment>
<proteinExistence type="predicted"/>
<keyword evidence="1" id="KW-0472">Membrane</keyword>
<dbReference type="EMBL" id="MTKO01000073">
    <property type="protein sequence ID" value="RWX45717.1"/>
    <property type="molecule type" value="Genomic_DNA"/>
</dbReference>
<keyword evidence="1" id="KW-0812">Transmembrane</keyword>
<feature type="transmembrane region" description="Helical" evidence="1">
    <location>
        <begin position="53"/>
        <end position="78"/>
    </location>
</feature>
<name>A0A444IXW3_9BACT</name>
<gene>
    <name evidence="2" type="ORF">H206_00700</name>
</gene>
<accession>A0A444IXW3</accession>